<reference evidence="2 3" key="1">
    <citation type="submission" date="2016-10" db="EMBL/GenBank/DDBJ databases">
        <title>Comparative genomics uncovers the prolific and rare metabolic potential of the cyanobacterial genus Moorea.</title>
        <authorList>
            <person name="Leao T."/>
            <person name="Castelao G."/>
            <person name="Korobeynikov A."/>
            <person name="Monroe E.A."/>
            <person name="Podell S."/>
            <person name="Glukhov E."/>
            <person name="Allen E."/>
            <person name="Gerwick W.H."/>
            <person name="Gerwick L."/>
        </authorList>
    </citation>
    <scope>NUCLEOTIDE SEQUENCE [LARGE SCALE GENOMIC DNA]</scope>
    <source>
        <strain evidence="2 3">PNG5-198</strain>
    </source>
</reference>
<dbReference type="Proteomes" id="UP000186657">
    <property type="component" value="Unassembled WGS sequence"/>
</dbReference>
<feature type="domain" description="TNase-like" evidence="1">
    <location>
        <begin position="5"/>
        <end position="49"/>
    </location>
</feature>
<dbReference type="InterPro" id="IPR016071">
    <property type="entry name" value="Staphylococal_nuclease_OB-fold"/>
</dbReference>
<comment type="caution">
    <text evidence="2">The sequence shown here is derived from an EMBL/GenBank/DDBJ whole genome shotgun (WGS) entry which is preliminary data.</text>
</comment>
<name>A0A1U7N515_9CYAN</name>
<keyword evidence="3" id="KW-1185">Reference proteome</keyword>
<evidence type="ECO:0000259" key="1">
    <source>
        <dbReference type="Pfam" id="PF00565"/>
    </source>
</evidence>
<dbReference type="Pfam" id="PF00565">
    <property type="entry name" value="SNase"/>
    <property type="match status" value="1"/>
</dbReference>
<dbReference type="Gene3D" id="2.40.50.90">
    <property type="match status" value="1"/>
</dbReference>
<accession>A0A1U7N515</accession>
<dbReference type="RefSeq" id="WP_075901792.1">
    <property type="nucleotide sequence ID" value="NZ_MKZS01000001.1"/>
</dbReference>
<sequence>MCQAVSIITTDRYGRSVAEVWNSGGLVQSRLVHLGLVYPYEQYKSDCPSWDIVKRGEEYAIALISQQL</sequence>
<evidence type="ECO:0000313" key="3">
    <source>
        <dbReference type="Proteomes" id="UP000186657"/>
    </source>
</evidence>
<dbReference type="AlphaFoldDB" id="A0A1U7N515"/>
<evidence type="ECO:0000313" key="2">
    <source>
        <dbReference type="EMBL" id="OLT61032.1"/>
    </source>
</evidence>
<organism evidence="2 3">
    <name type="scientific">Moorena bouillonii PNG</name>
    <dbReference type="NCBI Taxonomy" id="568701"/>
    <lineage>
        <taxon>Bacteria</taxon>
        <taxon>Bacillati</taxon>
        <taxon>Cyanobacteriota</taxon>
        <taxon>Cyanophyceae</taxon>
        <taxon>Coleofasciculales</taxon>
        <taxon>Coleofasciculaceae</taxon>
        <taxon>Moorena</taxon>
    </lineage>
</organism>
<proteinExistence type="predicted"/>
<protein>
    <recommendedName>
        <fullName evidence="1">TNase-like domain-containing protein</fullName>
    </recommendedName>
</protein>
<gene>
    <name evidence="2" type="ORF">BJP37_20450</name>
</gene>
<dbReference type="SUPFAM" id="SSF50199">
    <property type="entry name" value="Staphylococcal nuclease"/>
    <property type="match status" value="1"/>
</dbReference>
<dbReference type="EMBL" id="MKZS01000001">
    <property type="protein sequence ID" value="OLT61032.1"/>
    <property type="molecule type" value="Genomic_DNA"/>
</dbReference>
<dbReference type="InterPro" id="IPR035437">
    <property type="entry name" value="SNase_OB-fold_sf"/>
</dbReference>